<protein>
    <recommendedName>
        <fullName evidence="1">NmrA-like domain-containing protein</fullName>
    </recommendedName>
</protein>
<evidence type="ECO:0000313" key="3">
    <source>
        <dbReference type="Proteomes" id="UP000015530"/>
    </source>
</evidence>
<dbReference type="InterPro" id="IPR005152">
    <property type="entry name" value="Lipase_secreted"/>
</dbReference>
<reference evidence="3" key="1">
    <citation type="journal article" date="2013" name="Mol. Plant Microbe Interact.">
        <title>Global aspects of pacC regulation of pathogenicity genes in Colletotrichum gloeosporioides as revealed by transcriptome analysis.</title>
        <authorList>
            <person name="Alkan N."/>
            <person name="Meng X."/>
            <person name="Friedlander G."/>
            <person name="Reuveni E."/>
            <person name="Sukno S."/>
            <person name="Sherman A."/>
            <person name="Thon M."/>
            <person name="Fluhr R."/>
            <person name="Prusky D."/>
        </authorList>
    </citation>
    <scope>NUCLEOTIDE SEQUENCE [LARGE SCALE GENOMIC DNA]</scope>
    <source>
        <strain evidence="3">Cg-14</strain>
    </source>
</reference>
<dbReference type="GO" id="GO:0016042">
    <property type="term" value="P:lipid catabolic process"/>
    <property type="evidence" value="ECO:0007669"/>
    <property type="project" value="InterPro"/>
</dbReference>
<dbReference type="InterPro" id="IPR008030">
    <property type="entry name" value="NmrA-like"/>
</dbReference>
<dbReference type="Gene3D" id="3.40.50.720">
    <property type="entry name" value="NAD(P)-binding Rossmann-like Domain"/>
    <property type="match status" value="1"/>
</dbReference>
<dbReference type="eggNOG" id="ENOG502R6T5">
    <property type="taxonomic scope" value="Eukaryota"/>
</dbReference>
<dbReference type="PANTHER" id="PTHR34853">
    <property type="match status" value="1"/>
</dbReference>
<name>T0LTE4_COLGC</name>
<dbReference type="Gene3D" id="3.40.50.1820">
    <property type="entry name" value="alpha/beta hydrolase"/>
    <property type="match status" value="1"/>
</dbReference>
<feature type="domain" description="NmrA-like" evidence="1">
    <location>
        <begin position="2"/>
        <end position="131"/>
    </location>
</feature>
<dbReference type="GO" id="GO:0004806">
    <property type="term" value="F:triacylglycerol lipase activity"/>
    <property type="evidence" value="ECO:0007669"/>
    <property type="project" value="InterPro"/>
</dbReference>
<dbReference type="SUPFAM" id="SSF53474">
    <property type="entry name" value="alpha/beta-Hydrolases"/>
    <property type="match status" value="1"/>
</dbReference>
<dbReference type="SUPFAM" id="SSF51735">
    <property type="entry name" value="NAD(P)-binding Rossmann-fold domains"/>
    <property type="match status" value="1"/>
</dbReference>
<dbReference type="InterPro" id="IPR036291">
    <property type="entry name" value="NAD(P)-bd_dom_sf"/>
</dbReference>
<dbReference type="STRING" id="1237896.T0LTE4"/>
<evidence type="ECO:0000313" key="2">
    <source>
        <dbReference type="EMBL" id="EQB55011.1"/>
    </source>
</evidence>
<dbReference type="AlphaFoldDB" id="T0LTE4"/>
<gene>
    <name evidence="2" type="ORF">CGLO_05084</name>
</gene>
<comment type="caution">
    <text evidence="2">The sequence shown here is derived from an EMBL/GenBank/DDBJ whole genome shotgun (WGS) entry which is preliminary data.</text>
</comment>
<proteinExistence type="predicted"/>
<dbReference type="HOGENOM" id="CLU_521761_0_0_1"/>
<accession>T0LTE4</accession>
<evidence type="ECO:0000259" key="1">
    <source>
        <dbReference type="Pfam" id="PF05368"/>
    </source>
</evidence>
<dbReference type="OrthoDB" id="419598at2759"/>
<dbReference type="InterPro" id="IPR029058">
    <property type="entry name" value="AB_hydrolase_fold"/>
</dbReference>
<dbReference type="EMBL" id="AMYD01001020">
    <property type="protein sequence ID" value="EQB55011.1"/>
    <property type="molecule type" value="Genomic_DNA"/>
</dbReference>
<dbReference type="PANTHER" id="PTHR34853:SF1">
    <property type="entry name" value="LIPASE 5"/>
    <property type="match status" value="1"/>
</dbReference>
<dbReference type="Proteomes" id="UP000015530">
    <property type="component" value="Unassembled WGS sequence"/>
</dbReference>
<dbReference type="Pfam" id="PF05368">
    <property type="entry name" value="NmrA"/>
    <property type="match status" value="1"/>
</dbReference>
<sequence length="522" mass="56861">MLILIAGITGMCGQPCAQVALDWGHQVRGMGRNAGKLADKIACRLESFVSVAHYYDLEALRNAVAGVDAVICAYNNSPELVVGAQLALLYAAEKAGVKIFHAASWNYDWTRLQLGEHENYDAYIAFKRTVEISSTIRPLYGFTGGIIEYPWYRDRTRNAINVEEGTVSYFGTGTEEHIWITLNDLAAYTICAVSDQQATAGGLYYVESFRATFPDLGRVYGEARGVEIREICVGDTQTARQLLQQARESTATYDWNKYIGLAYITAFNEGKLGWKESIDSKRWVISIGHSQGGGAVWEPSEHSLFQDPASAYLGGVAVAPVSKIYDALVSLGELRKLLESSGSGSPLTLGVLPSAVLGVKATFPDYDAPVISQTMKTRIELAKIGQFCDAAISGLTSDLGFDALSNFTAESDTILKQFQELNAPAQGDSVSKPLLLILGAEDTIVSEESGTASWKDSCGHGNIIHLSVYPGLDHSAVLTAATPEWLRFIQDRFASNPVQNQCMNETKIPFDLDNAQRPLDTY</sequence>
<organism evidence="2 3">
    <name type="scientific">Colletotrichum gloeosporioides (strain Cg-14)</name>
    <name type="common">Anthracnose fungus</name>
    <name type="synonym">Glomerella cingulata</name>
    <dbReference type="NCBI Taxonomy" id="1237896"/>
    <lineage>
        <taxon>Eukaryota</taxon>
        <taxon>Fungi</taxon>
        <taxon>Dikarya</taxon>
        <taxon>Ascomycota</taxon>
        <taxon>Pezizomycotina</taxon>
        <taxon>Sordariomycetes</taxon>
        <taxon>Hypocreomycetidae</taxon>
        <taxon>Glomerellales</taxon>
        <taxon>Glomerellaceae</taxon>
        <taxon>Colletotrichum</taxon>
        <taxon>Colletotrichum gloeosporioides species complex</taxon>
    </lineage>
</organism>